<dbReference type="Pfam" id="PF08719">
    <property type="entry name" value="NADAR"/>
    <property type="match status" value="1"/>
</dbReference>
<reference evidence="4 5" key="1">
    <citation type="submission" date="2018-05" db="EMBL/GenBank/DDBJ databases">
        <title>Flavobacterium sp. MEBiC07310.</title>
        <authorList>
            <person name="Baek K."/>
        </authorList>
    </citation>
    <scope>NUCLEOTIDE SEQUENCE [LARGE SCALE GENOMIC DNA]</scope>
    <source>
        <strain evidence="4 5">MEBiC07310</strain>
    </source>
</reference>
<dbReference type="AlphaFoldDB" id="A0A2U8QTN1"/>
<evidence type="ECO:0000259" key="3">
    <source>
        <dbReference type="Pfam" id="PF08719"/>
    </source>
</evidence>
<evidence type="ECO:0000313" key="5">
    <source>
        <dbReference type="Proteomes" id="UP000245429"/>
    </source>
</evidence>
<accession>A0A2U8QTN1</accession>
<name>A0A2U8QTN1_9FLAO</name>
<dbReference type="InterPro" id="IPR012816">
    <property type="entry name" value="NADAR"/>
</dbReference>
<dbReference type="KEGG" id="fse:DI487_06435"/>
<proteinExistence type="predicted"/>
<dbReference type="Gene3D" id="1.10.357.40">
    <property type="entry name" value="YbiA-like"/>
    <property type="match status" value="1"/>
</dbReference>
<feature type="domain" description="NADAR" evidence="3">
    <location>
        <begin position="16"/>
        <end position="175"/>
    </location>
</feature>
<dbReference type="NCBIfam" id="TIGR02464">
    <property type="entry name" value="ribofla_fusion"/>
    <property type="match status" value="1"/>
</dbReference>
<evidence type="ECO:0000256" key="1">
    <source>
        <dbReference type="ARBA" id="ARBA00000022"/>
    </source>
</evidence>
<dbReference type="EMBL" id="CP029463">
    <property type="protein sequence ID" value="AWM13533.1"/>
    <property type="molecule type" value="Genomic_DNA"/>
</dbReference>
<dbReference type="Proteomes" id="UP000245429">
    <property type="component" value="Chromosome"/>
</dbReference>
<dbReference type="InterPro" id="IPR037238">
    <property type="entry name" value="YbiA-like_sf"/>
</dbReference>
<organism evidence="4 5">
    <name type="scientific">Flavobacterium sediminis</name>
    <dbReference type="NCBI Taxonomy" id="2201181"/>
    <lineage>
        <taxon>Bacteria</taxon>
        <taxon>Pseudomonadati</taxon>
        <taxon>Bacteroidota</taxon>
        <taxon>Flavobacteriia</taxon>
        <taxon>Flavobacteriales</taxon>
        <taxon>Flavobacteriaceae</taxon>
        <taxon>Flavobacterium</taxon>
    </lineage>
</organism>
<keyword evidence="5" id="KW-1185">Reference proteome</keyword>
<sequence length="176" mass="20690">MKYTVETINTENKFLFFWGHQPVKDGRIIKTCLSQWWESSFSVDEVEYKTAEHWMMAKKADLFGDQEILEKILACKSPAEAKKLGREVKNYEDSVWNENRFRIVKEGNYHKFNQNQLLKEFLLNTKNRILVEASPVDTIWGIGLASDHKDVYNPEKWNGLNLLGFALMEVRDEIKL</sequence>
<comment type="catalytic activity">
    <reaction evidence="1">
        <text>5-amino-6-(5-phospho-D-ribosylamino)uracil + H2O = 5,6-diaminouracil + D-ribose 5-phosphate</text>
        <dbReference type="Rhea" id="RHEA:55020"/>
        <dbReference type="ChEBI" id="CHEBI:15377"/>
        <dbReference type="ChEBI" id="CHEBI:46252"/>
        <dbReference type="ChEBI" id="CHEBI:58453"/>
        <dbReference type="ChEBI" id="CHEBI:78346"/>
    </reaction>
</comment>
<evidence type="ECO:0000313" key="4">
    <source>
        <dbReference type="EMBL" id="AWM13533.1"/>
    </source>
</evidence>
<dbReference type="OrthoDB" id="67297at2"/>
<dbReference type="RefSeq" id="WP_109568901.1">
    <property type="nucleotide sequence ID" value="NZ_CP029463.1"/>
</dbReference>
<dbReference type="SUPFAM" id="SSF143990">
    <property type="entry name" value="YbiA-like"/>
    <property type="match status" value="1"/>
</dbReference>
<dbReference type="CDD" id="cd15457">
    <property type="entry name" value="NADAR"/>
    <property type="match status" value="1"/>
</dbReference>
<gene>
    <name evidence="4" type="ORF">DI487_06435</name>
</gene>
<evidence type="ECO:0000256" key="2">
    <source>
        <dbReference type="ARBA" id="ARBA00000751"/>
    </source>
</evidence>
<protein>
    <submittedName>
        <fullName evidence="4">DUF1768 domain-containing protein</fullName>
    </submittedName>
</protein>
<comment type="catalytic activity">
    <reaction evidence="2">
        <text>2,5-diamino-6-hydroxy-4-(5-phosphoribosylamino)-pyrimidine + H2O = 2,5,6-triamino-4-hydroxypyrimidine + D-ribose 5-phosphate</text>
        <dbReference type="Rhea" id="RHEA:23436"/>
        <dbReference type="ChEBI" id="CHEBI:15377"/>
        <dbReference type="ChEBI" id="CHEBI:58614"/>
        <dbReference type="ChEBI" id="CHEBI:78346"/>
        <dbReference type="ChEBI" id="CHEBI:137796"/>
    </reaction>
</comment>